<keyword evidence="4" id="KW-1185">Reference proteome</keyword>
<feature type="transmembrane region" description="Helical" evidence="1">
    <location>
        <begin position="15"/>
        <end position="37"/>
    </location>
</feature>
<dbReference type="PROSITE" id="PS51257">
    <property type="entry name" value="PROKAR_LIPOPROTEIN"/>
    <property type="match status" value="1"/>
</dbReference>
<keyword evidence="1" id="KW-1133">Transmembrane helix</keyword>
<reference evidence="2 5" key="2">
    <citation type="submission" date="2017-05" db="EMBL/GenBank/DDBJ databases">
        <title>Complete and WGS of Bordetella genogroups.</title>
        <authorList>
            <person name="Spilker T."/>
            <person name="LiPuma J."/>
        </authorList>
    </citation>
    <scope>NUCLEOTIDE SEQUENCE [LARGE SCALE GENOMIC DNA]</scope>
    <source>
        <strain evidence="2 5">AU17610</strain>
    </source>
</reference>
<sequence>MAVRCRAAVEQAMKILLRTLGGVTLLAMLGGCIVVPARPRPYYGGGPVYVQPQPYYGHPYYVHPRPYYW</sequence>
<comment type="caution">
    <text evidence="2">The sequence shown here is derived from an EMBL/GenBank/DDBJ whole genome shotgun (WGS) entry which is preliminary data.</text>
</comment>
<dbReference type="Proteomes" id="UP000217005">
    <property type="component" value="Unassembled WGS sequence"/>
</dbReference>
<gene>
    <name evidence="3" type="ORF">CAL27_12230</name>
    <name evidence="2" type="ORF">CEG14_18520</name>
</gene>
<evidence type="ECO:0000313" key="2">
    <source>
        <dbReference type="EMBL" id="OZI32882.1"/>
    </source>
</evidence>
<keyword evidence="1" id="KW-0472">Membrane</keyword>
<dbReference type="AlphaFoldDB" id="A0A261S7C6"/>
<protein>
    <recommendedName>
        <fullName evidence="6">Lipoprotein</fullName>
    </recommendedName>
</protein>
<dbReference type="Proteomes" id="UP000216354">
    <property type="component" value="Unassembled WGS sequence"/>
</dbReference>
<evidence type="ECO:0008006" key="6">
    <source>
        <dbReference type="Google" id="ProtNLM"/>
    </source>
</evidence>
<accession>A0A261S7C6</accession>
<keyword evidence="1" id="KW-0812">Transmembrane</keyword>
<dbReference type="EMBL" id="NEVL01000004">
    <property type="protein sequence ID" value="OZI32882.1"/>
    <property type="molecule type" value="Genomic_DNA"/>
</dbReference>
<evidence type="ECO:0000313" key="4">
    <source>
        <dbReference type="Proteomes" id="UP000216354"/>
    </source>
</evidence>
<proteinExistence type="predicted"/>
<name>A0A261S7C6_9BORD</name>
<organism evidence="2 5">
    <name type="scientific">Bordetella genomosp. 1</name>
    <dbReference type="NCBI Taxonomy" id="1395607"/>
    <lineage>
        <taxon>Bacteria</taxon>
        <taxon>Pseudomonadati</taxon>
        <taxon>Pseudomonadota</taxon>
        <taxon>Betaproteobacteria</taxon>
        <taxon>Burkholderiales</taxon>
        <taxon>Alcaligenaceae</taxon>
        <taxon>Bordetella</taxon>
    </lineage>
</organism>
<reference evidence="3 4" key="1">
    <citation type="submission" date="2017-05" db="EMBL/GenBank/DDBJ databases">
        <title>Complete and WGS of Bordetella genogroups.</title>
        <authorList>
            <person name="Spilker T."/>
            <person name="Lipuma J."/>
        </authorList>
    </citation>
    <scope>NUCLEOTIDE SEQUENCE [LARGE SCALE GENOMIC DNA]</scope>
    <source>
        <strain evidence="3 4">AU9795</strain>
    </source>
</reference>
<evidence type="ECO:0000313" key="3">
    <source>
        <dbReference type="EMBL" id="OZI65767.1"/>
    </source>
</evidence>
<dbReference type="EMBL" id="NEVR01000002">
    <property type="protein sequence ID" value="OZI65767.1"/>
    <property type="molecule type" value="Genomic_DNA"/>
</dbReference>
<evidence type="ECO:0000256" key="1">
    <source>
        <dbReference type="SAM" id="Phobius"/>
    </source>
</evidence>
<evidence type="ECO:0000313" key="5">
    <source>
        <dbReference type="Proteomes" id="UP000217005"/>
    </source>
</evidence>